<reference evidence="1 2" key="1">
    <citation type="submission" date="2023-05" db="EMBL/GenBank/DDBJ databases">
        <title>A 100% complete, gapless, phased diploid assembly of the Scenedesmus obliquus UTEX 3031 genome.</title>
        <authorList>
            <person name="Biondi T.C."/>
            <person name="Hanschen E.R."/>
            <person name="Kwon T."/>
            <person name="Eng W."/>
            <person name="Kruse C.P.S."/>
            <person name="Koehler S.I."/>
            <person name="Kunde Y."/>
            <person name="Gleasner C.D."/>
            <person name="You Mak K.T."/>
            <person name="Polle J."/>
            <person name="Hovde B.T."/>
            <person name="Starkenburg S.R."/>
        </authorList>
    </citation>
    <scope>NUCLEOTIDE SEQUENCE [LARGE SCALE GENOMIC DNA]</scope>
    <source>
        <strain evidence="1 2">DOE0152z</strain>
    </source>
</reference>
<evidence type="ECO:0000313" key="1">
    <source>
        <dbReference type="EMBL" id="WIA23585.1"/>
    </source>
</evidence>
<evidence type="ECO:0000313" key="2">
    <source>
        <dbReference type="Proteomes" id="UP001244341"/>
    </source>
</evidence>
<name>A0ABY8UR51_TETOB</name>
<sequence>MRRIDLGHNKLSGMFPLSWERLYDHVWYVGVEGNVDLGGCLPLSAFTTIKYAGTKMTGLCADSTGMETNGIAATFKHYRQPFNRSVAVTVG</sequence>
<proteinExistence type="predicted"/>
<dbReference type="Proteomes" id="UP001244341">
    <property type="component" value="Chromosome 16b"/>
</dbReference>
<dbReference type="EMBL" id="CP126223">
    <property type="protein sequence ID" value="WIA23585.1"/>
    <property type="molecule type" value="Genomic_DNA"/>
</dbReference>
<keyword evidence="2" id="KW-1185">Reference proteome</keyword>
<organism evidence="1 2">
    <name type="scientific">Tetradesmus obliquus</name>
    <name type="common">Green alga</name>
    <name type="synonym">Acutodesmus obliquus</name>
    <dbReference type="NCBI Taxonomy" id="3088"/>
    <lineage>
        <taxon>Eukaryota</taxon>
        <taxon>Viridiplantae</taxon>
        <taxon>Chlorophyta</taxon>
        <taxon>core chlorophytes</taxon>
        <taxon>Chlorophyceae</taxon>
        <taxon>CS clade</taxon>
        <taxon>Sphaeropleales</taxon>
        <taxon>Scenedesmaceae</taxon>
        <taxon>Tetradesmus</taxon>
    </lineage>
</organism>
<protein>
    <submittedName>
        <fullName evidence="1">Uncharacterized protein</fullName>
    </submittedName>
</protein>
<accession>A0ABY8UR51</accession>
<gene>
    <name evidence="1" type="ORF">OEZ85_000299</name>
</gene>